<keyword evidence="1" id="KW-1133">Transmembrane helix</keyword>
<keyword evidence="1" id="KW-0472">Membrane</keyword>
<gene>
    <name evidence="2" type="ORF">ENW00_06425</name>
</gene>
<feature type="transmembrane region" description="Helical" evidence="1">
    <location>
        <begin position="47"/>
        <end position="65"/>
    </location>
</feature>
<protein>
    <submittedName>
        <fullName evidence="2">DUF2232 domain-containing protein</fullName>
    </submittedName>
</protein>
<feature type="transmembrane region" description="Helical" evidence="1">
    <location>
        <begin position="240"/>
        <end position="266"/>
    </location>
</feature>
<feature type="transmembrane region" description="Helical" evidence="1">
    <location>
        <begin position="12"/>
        <end position="40"/>
    </location>
</feature>
<feature type="transmembrane region" description="Helical" evidence="1">
    <location>
        <begin position="278"/>
        <end position="304"/>
    </location>
</feature>
<feature type="transmembrane region" description="Helical" evidence="1">
    <location>
        <begin position="71"/>
        <end position="88"/>
    </location>
</feature>
<dbReference type="InterPro" id="IPR018710">
    <property type="entry name" value="DUF2232"/>
</dbReference>
<dbReference type="PANTHER" id="PTHR41324">
    <property type="entry name" value="MEMBRANE PROTEIN-RELATED"/>
    <property type="match status" value="1"/>
</dbReference>
<name>A0A7C3MP96_DICTH</name>
<evidence type="ECO:0000313" key="2">
    <source>
        <dbReference type="EMBL" id="HFX13772.1"/>
    </source>
</evidence>
<accession>A0A7C3MP96</accession>
<dbReference type="PANTHER" id="PTHR41324:SF1">
    <property type="entry name" value="DUF2232 DOMAIN-CONTAINING PROTEIN"/>
    <property type="match status" value="1"/>
</dbReference>
<dbReference type="EMBL" id="DTIN01000025">
    <property type="protein sequence ID" value="HFX13772.1"/>
    <property type="molecule type" value="Genomic_DNA"/>
</dbReference>
<organism evidence="2">
    <name type="scientific">Dictyoglomus thermophilum</name>
    <dbReference type="NCBI Taxonomy" id="14"/>
    <lineage>
        <taxon>Bacteria</taxon>
        <taxon>Pseudomonadati</taxon>
        <taxon>Dictyoglomota</taxon>
        <taxon>Dictyoglomia</taxon>
        <taxon>Dictyoglomales</taxon>
        <taxon>Dictyoglomaceae</taxon>
        <taxon>Dictyoglomus</taxon>
    </lineage>
</organism>
<feature type="transmembrane region" description="Helical" evidence="1">
    <location>
        <begin position="97"/>
        <end position="120"/>
    </location>
</feature>
<keyword evidence="1" id="KW-0812">Transmembrane</keyword>
<proteinExistence type="predicted"/>
<evidence type="ECO:0000256" key="1">
    <source>
        <dbReference type="SAM" id="Phobius"/>
    </source>
</evidence>
<comment type="caution">
    <text evidence="2">The sequence shown here is derived from an EMBL/GenBank/DDBJ whole genome shotgun (WGS) entry which is preliminary data.</text>
</comment>
<feature type="transmembrane region" description="Helical" evidence="1">
    <location>
        <begin position="216"/>
        <end position="234"/>
    </location>
</feature>
<feature type="transmembrane region" description="Helical" evidence="1">
    <location>
        <begin position="169"/>
        <end position="189"/>
    </location>
</feature>
<dbReference type="Pfam" id="PF09991">
    <property type="entry name" value="DUF2232"/>
    <property type="match status" value="1"/>
</dbReference>
<dbReference type="AlphaFoldDB" id="A0A7C3MP96"/>
<sequence>MFNTRSVAEGSLITAISIILFWLSYWFFPLIFFCSLPFIFLSYRHNIKISFLSLLISFILASLMMNPFSTFALFLPSGFLGIFIGYGIKAKWNIYKLLFIGFVIILFFQVLNIMISMIFFKIPFEKALGLDVYKESWQKSSELLSKYFKDKESQEIINLQGSLVKNINLFIPTLLIISAFTQVIINYLIAERVLRRFQVDIPKLPNIESLRVSKKLLFILFLIYIITGITYSFLKTLPWIQYLGINISLLIQALVLVNGYIILWIFLKNYIMVKWLRWLLLIFIILNPIFGSIIFIGGLIDIFYPLRDKILMKRE</sequence>
<reference evidence="2" key="1">
    <citation type="journal article" date="2020" name="mSystems">
        <title>Genome- and Community-Level Interaction Insights into Carbon Utilization and Element Cycling Functions of Hydrothermarchaeota in Hydrothermal Sediment.</title>
        <authorList>
            <person name="Zhou Z."/>
            <person name="Liu Y."/>
            <person name="Xu W."/>
            <person name="Pan J."/>
            <person name="Luo Z.H."/>
            <person name="Li M."/>
        </authorList>
    </citation>
    <scope>NUCLEOTIDE SEQUENCE [LARGE SCALE GENOMIC DNA]</scope>
    <source>
        <strain evidence="2">SpSt-81</strain>
    </source>
</reference>